<gene>
    <name evidence="1" type="ORF">HTIA_1920</name>
</gene>
<reference evidence="1 2" key="1">
    <citation type="journal article" date="2014" name="Environ. Microbiol.">
        <title>Halorhabdus tiamatea: proteogenomics and glycosidase activity measurements identify the first cultivated euryarchaeon from a deep-sea anoxic brine lake as potential polysaccharide degrader.</title>
        <authorList>
            <person name="Werner J."/>
            <person name="Ferrer M."/>
            <person name="Michel G."/>
            <person name="Mann A.J."/>
            <person name="Huang S."/>
            <person name="Juarez S."/>
            <person name="Ciordia S."/>
            <person name="Albar J.P."/>
            <person name="Alcaide M."/>
            <person name="La Cono V."/>
            <person name="Yakimov M.M."/>
            <person name="Antunes A."/>
            <person name="Taborda M."/>
            <person name="Da Costa M.S."/>
            <person name="Amann R.I."/>
            <person name="Gloeckner F.O."/>
            <person name="Golyshina O.V."/>
            <person name="Golyshin P.N."/>
            <person name="Teeling H."/>
        </authorList>
    </citation>
    <scope>NUCLEOTIDE SEQUENCE [LARGE SCALE GENOMIC DNA]</scope>
    <source>
        <strain evidence="2">SARL4B</strain>
    </source>
</reference>
<dbReference type="Proteomes" id="UP000015381">
    <property type="component" value="Chromosome I"/>
</dbReference>
<accession>F7PPK6</accession>
<organism evidence="1 2">
    <name type="scientific">Halorhabdus tiamatea SARL4B</name>
    <dbReference type="NCBI Taxonomy" id="1033806"/>
    <lineage>
        <taxon>Archaea</taxon>
        <taxon>Methanobacteriati</taxon>
        <taxon>Methanobacteriota</taxon>
        <taxon>Stenosarchaea group</taxon>
        <taxon>Halobacteria</taxon>
        <taxon>Halobacteriales</taxon>
        <taxon>Haloarculaceae</taxon>
        <taxon>Halorhabdus</taxon>
    </lineage>
</organism>
<dbReference type="AlphaFoldDB" id="F7PPK6"/>
<name>F7PPK6_9EURY</name>
<protein>
    <submittedName>
        <fullName evidence="1">Uncharacterized protein</fullName>
    </submittedName>
</protein>
<proteinExistence type="predicted"/>
<sequence>MLSARSGPHVNNRRIVLSIDHGQLITILSSVLDSFEVARLWTERPARHVPDGVRTEVVDQTPIRRFFG</sequence>
<dbReference type="HOGENOM" id="CLU_2783975_0_0_2"/>
<evidence type="ECO:0000313" key="2">
    <source>
        <dbReference type="Proteomes" id="UP000015381"/>
    </source>
</evidence>
<dbReference type="KEGG" id="hti:HTIA_1920"/>
<dbReference type="EMBL" id="HF571520">
    <property type="protein sequence ID" value="CCQ34039.1"/>
    <property type="molecule type" value="Genomic_DNA"/>
</dbReference>
<keyword evidence="2" id="KW-1185">Reference proteome</keyword>
<evidence type="ECO:0000313" key="1">
    <source>
        <dbReference type="EMBL" id="CCQ34039.1"/>
    </source>
</evidence>